<feature type="compositionally biased region" description="Low complexity" evidence="1">
    <location>
        <begin position="1182"/>
        <end position="1193"/>
    </location>
</feature>
<gene>
    <name evidence="2" type="ORF">AWRI4233_LOCUS5754</name>
</gene>
<keyword evidence="3" id="KW-1185">Reference proteome</keyword>
<name>A0A9N8K064_9PEZI</name>
<evidence type="ECO:0000256" key="1">
    <source>
        <dbReference type="SAM" id="MobiDB-lite"/>
    </source>
</evidence>
<dbReference type="OrthoDB" id="2269179at2759"/>
<feature type="region of interest" description="Disordered" evidence="1">
    <location>
        <begin position="959"/>
        <end position="996"/>
    </location>
</feature>
<accession>A0A9N8K064</accession>
<evidence type="ECO:0000313" key="2">
    <source>
        <dbReference type="EMBL" id="CAD0096499.1"/>
    </source>
</evidence>
<evidence type="ECO:0000313" key="3">
    <source>
        <dbReference type="Proteomes" id="UP000714618"/>
    </source>
</evidence>
<dbReference type="EMBL" id="CAIJEO010000007">
    <property type="protein sequence ID" value="CAD0096499.1"/>
    <property type="molecule type" value="Genomic_DNA"/>
</dbReference>
<organism evidence="2 3">
    <name type="scientific">Aureobasidium mustum</name>
    <dbReference type="NCBI Taxonomy" id="2773714"/>
    <lineage>
        <taxon>Eukaryota</taxon>
        <taxon>Fungi</taxon>
        <taxon>Dikarya</taxon>
        <taxon>Ascomycota</taxon>
        <taxon>Pezizomycotina</taxon>
        <taxon>Dothideomycetes</taxon>
        <taxon>Dothideomycetidae</taxon>
        <taxon>Dothideales</taxon>
        <taxon>Saccotheciaceae</taxon>
        <taxon>Aureobasidium</taxon>
    </lineage>
</organism>
<feature type="region of interest" description="Disordered" evidence="1">
    <location>
        <begin position="1148"/>
        <end position="1242"/>
    </location>
</feature>
<dbReference type="Proteomes" id="UP000714618">
    <property type="component" value="Unassembled WGS sequence"/>
</dbReference>
<proteinExistence type="predicted"/>
<reference evidence="2" key="1">
    <citation type="submission" date="2020-06" db="EMBL/GenBank/DDBJ databases">
        <authorList>
            <person name="Onetto C."/>
        </authorList>
    </citation>
    <scope>NUCLEOTIDE SEQUENCE</scope>
</reference>
<protein>
    <submittedName>
        <fullName evidence="2">Uncharacterized protein</fullName>
    </submittedName>
</protein>
<dbReference type="AlphaFoldDB" id="A0A9N8K064"/>
<comment type="caution">
    <text evidence="2">The sequence shown here is derived from an EMBL/GenBank/DDBJ whole genome shotgun (WGS) entry which is preliminary data.</text>
</comment>
<feature type="compositionally biased region" description="Acidic residues" evidence="1">
    <location>
        <begin position="971"/>
        <end position="982"/>
    </location>
</feature>
<feature type="compositionally biased region" description="Basic and acidic residues" evidence="1">
    <location>
        <begin position="1217"/>
        <end position="1226"/>
    </location>
</feature>
<sequence length="1242" mass="139661">MDFDSGSEVEAVQAQAAAASLPLAASLVDEDDEMLLVLTLSSHPYRSVTDPGLNPSKTAIYRARRMRTNPGIQGSSVRASAATIAAETFKTIKRNMEQHGLRTSHLWPQNFQWLLPKSGATQEQLRIFCALRDHPLIVPNGDLERILELEHSTVNSPPTPPGQHFYSRSWGLTHYQLQKVIEFMAQQDVLLSEAVHWKITLTIHNSSTQPCTFTIRYIATVSGPERPIDRHIGDLAADKRPSGVLLEFVAAVEQLFPEVAAAAQVHLIKQASIDEDGASYLAEDVERVLIEFFDHRSLLNRARGGYYVSFVPFAEDVTLFENLHTRYYSRFMAGACDVGTDPQMAVALIDHFEEIQTYANSNPSLTGTIQHRFTDGVRDTARTSGEPMLYHGTAILVMLGKDITYEQYLGETTYFGCNSRSSYLVHDFLSRLASTEETNSGASWDLRAFRPRHVALTNLWPWLWHPRDSLADALRFARQYLSIVRPLIVATCSRPITSAVRANLQNESENDEDSAFLAIPHIDPGFEKYCGAGLSQIVLRFMDLTWQITLHLADEARKLLDEDHAKGVTRTRKAQCIEILRKIQNLRVSDPDMRAFMANFRDTGNALRDAWARMHRRPEFEDYRPLLDEDGRARIAAIGRAEGLPQSYVRAQQLEKLWTRNVHDLHLVIPHQPERKEEWMEEFLGLQQGQLLFLQVITGLPQDRYLQEMLQLQATSTKDLQGLNIDFNAEGFFSVRWLKDDGSAITFRFKCNTGVIPLRPQEVRALSFSGSGIDVVNAAGSAILGVANSAGATISCSRFDRHAQTEDLWDMWVAVRRANGHTALRPEQPAVVQWQGEKGVGAVNVDSKEEKPKQNRPPKILDALYLLDKFLMERFPLGGHFRTASRERKPDSTEDLQAFVTFLKRPEYFGHPYASFWISCFDNDYIWDKKILGRNLAVLRRVRTVFTHTRHGAGKVAETSYILGPPGTSGVEEEEEPTSDDDNAGRDGRPWGTRKGVKFVDHGKKSEMPRQNRPPKRLDANWLLVEFLNETFPNGGVFRTASKSKFPDSPDHVQAFLDFIRRDENNGHPYAAAFINELEPSSIPGKASTPPRINVLFNNIRVYRSCTKKRNRKVDRQTKKEISEQVYTIGAPGTALPYDEAAVNDEIQEQQDRASKRAASAKAKKKVADDEDDSGDDQPANPAKAALKGGTKATPKDTKGSKGKKRAAQSDDEDEDAPPKGRDCSKRSRAYLTAPNDTRSRK</sequence>